<dbReference type="GeneID" id="37014387"/>
<feature type="domain" description="Zinc-ribbon 15" evidence="2">
    <location>
        <begin position="27"/>
        <end position="73"/>
    </location>
</feature>
<dbReference type="Proteomes" id="UP000245942">
    <property type="component" value="Unassembled WGS sequence"/>
</dbReference>
<dbReference type="PANTHER" id="PTHR28139">
    <property type="entry name" value="UPF0768 PROTEIN YBL029C-A"/>
    <property type="match status" value="1"/>
</dbReference>
<protein>
    <recommendedName>
        <fullName evidence="2">Zinc-ribbon 15 domain-containing protein</fullName>
    </recommendedName>
</protein>
<feature type="compositionally biased region" description="Gly residues" evidence="1">
    <location>
        <begin position="84"/>
        <end position="110"/>
    </location>
</feature>
<evidence type="ECO:0000256" key="1">
    <source>
        <dbReference type="SAM" id="MobiDB-lite"/>
    </source>
</evidence>
<keyword evidence="4" id="KW-1185">Reference proteome</keyword>
<dbReference type="OrthoDB" id="5545479at2759"/>
<name>A0A316U7T1_9BASI</name>
<gene>
    <name evidence="3" type="ORF">BCV69DRAFT_283291</name>
</gene>
<dbReference type="STRING" id="1684307.A0A316U7T1"/>
<dbReference type="InterPro" id="IPR031493">
    <property type="entry name" value="Zinc_ribbon_15"/>
</dbReference>
<organism evidence="3 4">
    <name type="scientific">Pseudomicrostroma glucosiphilum</name>
    <dbReference type="NCBI Taxonomy" id="1684307"/>
    <lineage>
        <taxon>Eukaryota</taxon>
        <taxon>Fungi</taxon>
        <taxon>Dikarya</taxon>
        <taxon>Basidiomycota</taxon>
        <taxon>Ustilaginomycotina</taxon>
        <taxon>Exobasidiomycetes</taxon>
        <taxon>Microstromatales</taxon>
        <taxon>Microstromatales incertae sedis</taxon>
        <taxon>Pseudomicrostroma</taxon>
    </lineage>
</organism>
<sequence>MDIFFCLPILFGCDGKVKQEGDGTAYVCPRCHNASVVTCKSRKVFSVCFIPLIPMKAKHIYQCGICQWAVDQDSSYKPQRAGAPPGGGQMMGGGYPPQGQGGYGGGYPNK</sequence>
<dbReference type="AlphaFoldDB" id="A0A316U7T1"/>
<accession>A0A316U7T1</accession>
<reference evidence="3 4" key="1">
    <citation type="journal article" date="2018" name="Mol. Biol. Evol.">
        <title>Broad Genomic Sampling Reveals a Smut Pathogenic Ancestry of the Fungal Clade Ustilaginomycotina.</title>
        <authorList>
            <person name="Kijpornyongpan T."/>
            <person name="Mondo S.J."/>
            <person name="Barry K."/>
            <person name="Sandor L."/>
            <person name="Lee J."/>
            <person name="Lipzen A."/>
            <person name="Pangilinan J."/>
            <person name="LaButti K."/>
            <person name="Hainaut M."/>
            <person name="Henrissat B."/>
            <person name="Grigoriev I.V."/>
            <person name="Spatafora J.W."/>
            <person name="Aime M.C."/>
        </authorList>
    </citation>
    <scope>NUCLEOTIDE SEQUENCE [LARGE SCALE GENOMIC DNA]</scope>
    <source>
        <strain evidence="3 4">MCA 4718</strain>
    </source>
</reference>
<dbReference type="EMBL" id="KZ819328">
    <property type="protein sequence ID" value="PWN20413.1"/>
    <property type="molecule type" value="Genomic_DNA"/>
</dbReference>
<evidence type="ECO:0000259" key="2">
    <source>
        <dbReference type="Pfam" id="PF17032"/>
    </source>
</evidence>
<proteinExistence type="predicted"/>
<feature type="region of interest" description="Disordered" evidence="1">
    <location>
        <begin position="76"/>
        <end position="110"/>
    </location>
</feature>
<evidence type="ECO:0000313" key="3">
    <source>
        <dbReference type="EMBL" id="PWN20413.1"/>
    </source>
</evidence>
<dbReference type="Pfam" id="PF17032">
    <property type="entry name" value="Zn_ribbon_15"/>
    <property type="match status" value="1"/>
</dbReference>
<dbReference type="PANTHER" id="PTHR28139:SF1">
    <property type="entry name" value="UPF0768 PROTEIN YBL029C-A"/>
    <property type="match status" value="1"/>
</dbReference>
<evidence type="ECO:0000313" key="4">
    <source>
        <dbReference type="Proteomes" id="UP000245942"/>
    </source>
</evidence>
<dbReference type="RefSeq" id="XP_025347573.1">
    <property type="nucleotide sequence ID" value="XM_025492653.1"/>
</dbReference>